<dbReference type="InterPro" id="IPR038610">
    <property type="entry name" value="FliK-like_C_sf"/>
</dbReference>
<name>A0ABU8EPS5_9GAMM</name>
<gene>
    <name evidence="3" type="ORF">WAE96_04490</name>
</gene>
<feature type="region of interest" description="Disordered" evidence="1">
    <location>
        <begin position="385"/>
        <end position="420"/>
    </location>
</feature>
<proteinExistence type="predicted"/>
<feature type="region of interest" description="Disordered" evidence="1">
    <location>
        <begin position="40"/>
        <end position="161"/>
    </location>
</feature>
<dbReference type="EMBL" id="JBAWKS010000001">
    <property type="protein sequence ID" value="MEI4548972.1"/>
    <property type="molecule type" value="Genomic_DNA"/>
</dbReference>
<keyword evidence="3" id="KW-0282">Flagellum</keyword>
<dbReference type="InterPro" id="IPR052563">
    <property type="entry name" value="FliK"/>
</dbReference>
<dbReference type="RefSeq" id="WP_336434711.1">
    <property type="nucleotide sequence ID" value="NZ_JBAWKS010000001.1"/>
</dbReference>
<feature type="compositionally biased region" description="Acidic residues" evidence="1">
    <location>
        <begin position="72"/>
        <end position="82"/>
    </location>
</feature>
<accession>A0ABU8EPS5</accession>
<feature type="compositionally biased region" description="Polar residues" evidence="1">
    <location>
        <begin position="407"/>
        <end position="420"/>
    </location>
</feature>
<dbReference type="Pfam" id="PF02120">
    <property type="entry name" value="Flg_hook"/>
    <property type="match status" value="1"/>
</dbReference>
<evidence type="ECO:0000313" key="4">
    <source>
        <dbReference type="Proteomes" id="UP001382455"/>
    </source>
</evidence>
<feature type="compositionally biased region" description="Polar residues" evidence="1">
    <location>
        <begin position="112"/>
        <end position="126"/>
    </location>
</feature>
<feature type="compositionally biased region" description="Low complexity" evidence="1">
    <location>
        <begin position="143"/>
        <end position="155"/>
    </location>
</feature>
<sequence>MATINSQLSITNVGLDSTATTSESENKSGFLAVFESVQNEVQSKHASADEEHKSRDDSQLSDENDTPKQMDDSDNVTDEGEQTESAVANIDKSHTQDNMPVTRSSEFKQLDDSANTNKGDSESTPVKSMPVDETHPVTKQPNTQQAQTEQTQKATSNDSNAAISLLEQLTKSKSFDVSISKSSESTEQAQNVKAPVDSDSATESDSVKDSATKVNLAQNLGSLDNEFAKLDKEGLETLKQFFTQLDKESELPQGLSKHDLRLVMEKLNVAIAKAESKAKEQPVTLQSVLTAQSAKSNTAQQAVEQNATPDDLVTESDNDQAQLQSTLASRPLGETVAVANKQQTITRPDTQVPHNVTAVAKAVAQEQNVELDAQQTTVELINQQATKPAPASVVSLSSQAAEKLHASNEQTSSAKQSNVKVDTTQLVDEPNLETEASTEQPQSFAKLLNSLKTNANTPVLSQLVSHIQASQLQQAEVSEINQQHLAMQTAQVIQNTKKTTISAEQALQQPVNIAKSDAAKALFNKANMLLNLNLKEAEIRLDPPELGSMQIRIRSDAEQAQINFVVQSQQAKDVLEQSMGRLKEMLAEQGINLGESSVSEQGQGEQQMAEQSGHSSSSEREHEPVSNVSEQIVSKQQDGIDFYA</sequence>
<keyword evidence="3" id="KW-0969">Cilium</keyword>
<dbReference type="Gene3D" id="3.30.750.140">
    <property type="match status" value="1"/>
</dbReference>
<feature type="compositionally biased region" description="Basic and acidic residues" evidence="1">
    <location>
        <begin position="42"/>
        <end position="58"/>
    </location>
</feature>
<evidence type="ECO:0000259" key="2">
    <source>
        <dbReference type="Pfam" id="PF02120"/>
    </source>
</evidence>
<feature type="domain" description="Flagellar hook-length control protein-like C-terminal" evidence="2">
    <location>
        <begin position="530"/>
        <end position="607"/>
    </location>
</feature>
<feature type="region of interest" description="Disordered" evidence="1">
    <location>
        <begin position="181"/>
        <end position="210"/>
    </location>
</feature>
<feature type="region of interest" description="Disordered" evidence="1">
    <location>
        <begin position="591"/>
        <end position="644"/>
    </location>
</feature>
<comment type="caution">
    <text evidence="3">The sequence shown here is derived from an EMBL/GenBank/DDBJ whole genome shotgun (WGS) entry which is preliminary data.</text>
</comment>
<feature type="compositionally biased region" description="Polar residues" evidence="1">
    <location>
        <begin position="627"/>
        <end position="637"/>
    </location>
</feature>
<feature type="region of interest" description="Disordered" evidence="1">
    <location>
        <begin position="1"/>
        <end position="25"/>
    </location>
</feature>
<dbReference type="InterPro" id="IPR021136">
    <property type="entry name" value="Flagellar_hook_control-like_C"/>
</dbReference>
<evidence type="ECO:0000313" key="3">
    <source>
        <dbReference type="EMBL" id="MEI4548972.1"/>
    </source>
</evidence>
<evidence type="ECO:0000256" key="1">
    <source>
        <dbReference type="SAM" id="MobiDB-lite"/>
    </source>
</evidence>
<keyword evidence="3" id="KW-0966">Cell projection</keyword>
<feature type="compositionally biased region" description="Low complexity" evidence="1">
    <location>
        <begin position="594"/>
        <end position="616"/>
    </location>
</feature>
<protein>
    <submittedName>
        <fullName evidence="3">Flagellar hook-length control protein FliK</fullName>
    </submittedName>
</protein>
<feature type="compositionally biased region" description="Polar residues" evidence="1">
    <location>
        <begin position="1"/>
        <end position="23"/>
    </location>
</feature>
<dbReference type="PANTHER" id="PTHR37533:SF2">
    <property type="entry name" value="FLAGELLAR HOOK-LENGTH CONTROL PROTEIN"/>
    <property type="match status" value="1"/>
</dbReference>
<keyword evidence="4" id="KW-1185">Reference proteome</keyword>
<organism evidence="3 4">
    <name type="scientific">Pseudoalteromonas spongiae</name>
    <dbReference type="NCBI Taxonomy" id="298657"/>
    <lineage>
        <taxon>Bacteria</taxon>
        <taxon>Pseudomonadati</taxon>
        <taxon>Pseudomonadota</taxon>
        <taxon>Gammaproteobacteria</taxon>
        <taxon>Alteromonadales</taxon>
        <taxon>Pseudoalteromonadaceae</taxon>
        <taxon>Pseudoalteromonas</taxon>
    </lineage>
</organism>
<reference evidence="3 4" key="1">
    <citation type="submission" date="2023-12" db="EMBL/GenBank/DDBJ databases">
        <title>Friends and Foes: Symbiotic and Algicidal bacterial influence on Karenia brevis blooms.</title>
        <authorList>
            <person name="Fei C."/>
            <person name="Mohamed A.R."/>
            <person name="Booker A."/>
            <person name="Arshad M."/>
            <person name="Klass S."/>
            <person name="Ahn S."/>
            <person name="Gilbert P.M."/>
            <person name="Heil C.A."/>
            <person name="Martinez J.M."/>
            <person name="Amin S.A."/>
        </authorList>
    </citation>
    <scope>NUCLEOTIDE SEQUENCE [LARGE SCALE GENOMIC DNA]</scope>
    <source>
        <strain evidence="3 4">CE15</strain>
    </source>
</reference>
<dbReference type="PANTHER" id="PTHR37533">
    <property type="entry name" value="FLAGELLAR HOOK-LENGTH CONTROL PROTEIN"/>
    <property type="match status" value="1"/>
</dbReference>
<dbReference type="CDD" id="cd17470">
    <property type="entry name" value="T3SS_Flik_C"/>
    <property type="match status" value="1"/>
</dbReference>
<dbReference type="Proteomes" id="UP001382455">
    <property type="component" value="Unassembled WGS sequence"/>
</dbReference>